<dbReference type="Gene3D" id="3.60.21.10">
    <property type="match status" value="1"/>
</dbReference>
<proteinExistence type="inferred from homology"/>
<protein>
    <submittedName>
        <fullName evidence="4">Bacterial capsule synthesis protein PGA_cap</fullName>
    </submittedName>
</protein>
<dbReference type="PANTHER" id="PTHR33393:SF12">
    <property type="entry name" value="CAPSULE BIOSYNTHESIS PROTEIN CAPA"/>
    <property type="match status" value="1"/>
</dbReference>
<evidence type="ECO:0000313" key="4">
    <source>
        <dbReference type="EMBL" id="AFM03744.1"/>
    </source>
</evidence>
<dbReference type="Proteomes" id="UP000006054">
    <property type="component" value="Chromosome"/>
</dbReference>
<dbReference type="eggNOG" id="COG2843">
    <property type="taxonomic scope" value="Bacteria"/>
</dbReference>
<dbReference type="InterPro" id="IPR029052">
    <property type="entry name" value="Metallo-depent_PP-like"/>
</dbReference>
<name>I4AIF9_BERLS</name>
<dbReference type="HOGENOM" id="CLU_038823_0_0_10"/>
<keyword evidence="5" id="KW-1185">Reference proteome</keyword>
<dbReference type="PANTHER" id="PTHR33393">
    <property type="entry name" value="POLYGLUTAMINE SYNTHESIS ACCESSORY PROTEIN RV0574C-RELATED"/>
    <property type="match status" value="1"/>
</dbReference>
<gene>
    <name evidence="4" type="ordered locus">Fleli_1312</name>
</gene>
<dbReference type="Pfam" id="PF09587">
    <property type="entry name" value="PGA_cap"/>
    <property type="match status" value="1"/>
</dbReference>
<feature type="signal peptide" evidence="2">
    <location>
        <begin position="1"/>
        <end position="21"/>
    </location>
</feature>
<organism evidence="4 5">
    <name type="scientific">Bernardetia litoralis (strain ATCC 23117 / DSM 6794 / NBRC 15988 / NCIMB 1366 / Fx l1 / Sio-4)</name>
    <name type="common">Flexibacter litoralis</name>
    <dbReference type="NCBI Taxonomy" id="880071"/>
    <lineage>
        <taxon>Bacteria</taxon>
        <taxon>Pseudomonadati</taxon>
        <taxon>Bacteroidota</taxon>
        <taxon>Cytophagia</taxon>
        <taxon>Cytophagales</taxon>
        <taxon>Bernardetiaceae</taxon>
        <taxon>Bernardetia</taxon>
    </lineage>
</organism>
<dbReference type="KEGG" id="fli:Fleli_1312"/>
<dbReference type="AlphaFoldDB" id="I4AIF9"/>
<keyword evidence="2" id="KW-0732">Signal</keyword>
<dbReference type="EMBL" id="CP003345">
    <property type="protein sequence ID" value="AFM03744.1"/>
    <property type="molecule type" value="Genomic_DNA"/>
</dbReference>
<dbReference type="OrthoDB" id="9810906at2"/>
<evidence type="ECO:0000313" key="5">
    <source>
        <dbReference type="Proteomes" id="UP000006054"/>
    </source>
</evidence>
<dbReference type="STRING" id="880071.Fleli_1312"/>
<evidence type="ECO:0000256" key="1">
    <source>
        <dbReference type="ARBA" id="ARBA00005662"/>
    </source>
</evidence>
<sequence precursor="true">MKYLYLCVLSFLILSNFSSCSPVQDASANTEDSNKLEDSLKVIANFERIEDFTEKPKINNLTFAVTGDLMCHGSQYKTVFEGNDTYNFLPVFEAVKPFLSAADVAIGNLETVLAGEGKNYKSYPQFNTPNAYADALKDAGFDIIVTVNNHTYDQGKAGVLRTLDELDKRNFTGVLGSYRTQEAQDEIKVFEKNDIKYSVLAYTQFSNITLRSSESHLFQLIDTVKVGQDIQKARKQGAEIVLIHYHWGAEYLPEPNSYQKMITEKTIQLGADVIIGGHPHVVQPLKKYKTQNNATLDSGIVAYSMGNFYSGQRKRYRHNGLILWLEMEKITEKNDKNEKVSKISLKNIAHLPTWVYYGKAGNPSKNEYRIYPAQNDSIPFSPFLSLDTLDFISKSGRAYLNQSRKDTDNALKMYNVDSKYLFLDKDGKAILK</sequence>
<evidence type="ECO:0000259" key="3">
    <source>
        <dbReference type="SMART" id="SM00854"/>
    </source>
</evidence>
<feature type="chain" id="PRO_5003685720" evidence="2">
    <location>
        <begin position="22"/>
        <end position="432"/>
    </location>
</feature>
<dbReference type="InterPro" id="IPR019079">
    <property type="entry name" value="Capsule_synth_CapA"/>
</dbReference>
<dbReference type="RefSeq" id="WP_014797201.1">
    <property type="nucleotide sequence ID" value="NC_018018.1"/>
</dbReference>
<reference evidence="5" key="1">
    <citation type="submission" date="2012-06" db="EMBL/GenBank/DDBJ databases">
        <title>The complete genome of Flexibacter litoralis DSM 6794.</title>
        <authorList>
            <person name="Lucas S."/>
            <person name="Copeland A."/>
            <person name="Lapidus A."/>
            <person name="Glavina del Rio T."/>
            <person name="Dalin E."/>
            <person name="Tice H."/>
            <person name="Bruce D."/>
            <person name="Goodwin L."/>
            <person name="Pitluck S."/>
            <person name="Peters L."/>
            <person name="Ovchinnikova G."/>
            <person name="Lu M."/>
            <person name="Kyrpides N."/>
            <person name="Mavromatis K."/>
            <person name="Ivanova N."/>
            <person name="Brettin T."/>
            <person name="Detter J.C."/>
            <person name="Han C."/>
            <person name="Larimer F."/>
            <person name="Land M."/>
            <person name="Hauser L."/>
            <person name="Markowitz V."/>
            <person name="Cheng J.-F."/>
            <person name="Hugenholtz P."/>
            <person name="Woyke T."/>
            <person name="Wu D."/>
            <person name="Spring S."/>
            <person name="Lang E."/>
            <person name="Kopitz M."/>
            <person name="Brambilla E."/>
            <person name="Klenk H.-P."/>
            <person name="Eisen J.A."/>
        </authorList>
    </citation>
    <scope>NUCLEOTIDE SEQUENCE [LARGE SCALE GENOMIC DNA]</scope>
    <source>
        <strain evidence="5">ATCC 23117 / DSM 6794 / NBRC 15988 / NCIMB 1366 / Sio-4</strain>
    </source>
</reference>
<feature type="domain" description="Capsule synthesis protein CapA" evidence="3">
    <location>
        <begin position="62"/>
        <end position="312"/>
    </location>
</feature>
<dbReference type="SMART" id="SM00854">
    <property type="entry name" value="PGA_cap"/>
    <property type="match status" value="1"/>
</dbReference>
<accession>I4AIF9</accession>
<evidence type="ECO:0000256" key="2">
    <source>
        <dbReference type="SAM" id="SignalP"/>
    </source>
</evidence>
<dbReference type="InterPro" id="IPR052169">
    <property type="entry name" value="CW_Biosynth-Accessory"/>
</dbReference>
<dbReference type="CDD" id="cd07381">
    <property type="entry name" value="MPP_CapA"/>
    <property type="match status" value="1"/>
</dbReference>
<comment type="similarity">
    <text evidence="1">Belongs to the CapA family.</text>
</comment>
<dbReference type="SUPFAM" id="SSF56300">
    <property type="entry name" value="Metallo-dependent phosphatases"/>
    <property type="match status" value="1"/>
</dbReference>